<dbReference type="Proteomes" id="UP000245697">
    <property type="component" value="Unassembled WGS sequence"/>
</dbReference>
<gene>
    <name evidence="2" type="ORF">BC793_1175</name>
</gene>
<proteinExistence type="predicted"/>
<protein>
    <recommendedName>
        <fullName evidence="4">Integral membrane protein</fullName>
    </recommendedName>
</protein>
<dbReference type="AlphaFoldDB" id="A0A316F5I9"/>
<dbReference type="RefSeq" id="WP_146246513.1">
    <property type="nucleotide sequence ID" value="NZ_BONA01000068.1"/>
</dbReference>
<keyword evidence="1" id="KW-1133">Transmembrane helix</keyword>
<keyword evidence="1" id="KW-0472">Membrane</keyword>
<feature type="transmembrane region" description="Helical" evidence="1">
    <location>
        <begin position="69"/>
        <end position="88"/>
    </location>
</feature>
<dbReference type="EMBL" id="QGGR01000017">
    <property type="protein sequence ID" value="PWK41139.1"/>
    <property type="molecule type" value="Genomic_DNA"/>
</dbReference>
<evidence type="ECO:0008006" key="4">
    <source>
        <dbReference type="Google" id="ProtNLM"/>
    </source>
</evidence>
<sequence length="256" mass="26235">MRMLRALLAVASALLPRAHRARWREESLAVLAGVHGARRWWFAIDTVVKVPLLSRQVRQPVPPPGRWPAALSGLGLLGASVAVVIAALNPFSLSEDAAEFLFLLAPCAMAGVVAVRSVHAARAHGGGPLAYLVAALVTAGAGTGPVAAGALSVATDTAMVALIGAFLPGTWLLAVSGTALARRTSPPALAVLGALTGAGLLGVLLGLQLVTHVPAARGPASALTVVSVVLLIPAWTVWSVWTGCRLIRGRPAQRMI</sequence>
<feature type="transmembrane region" description="Helical" evidence="1">
    <location>
        <begin position="100"/>
        <end position="118"/>
    </location>
</feature>
<feature type="transmembrane region" description="Helical" evidence="1">
    <location>
        <begin position="188"/>
        <end position="210"/>
    </location>
</feature>
<organism evidence="2 3">
    <name type="scientific">Actinoplanes xinjiangensis</name>
    <dbReference type="NCBI Taxonomy" id="512350"/>
    <lineage>
        <taxon>Bacteria</taxon>
        <taxon>Bacillati</taxon>
        <taxon>Actinomycetota</taxon>
        <taxon>Actinomycetes</taxon>
        <taxon>Micromonosporales</taxon>
        <taxon>Micromonosporaceae</taxon>
        <taxon>Actinoplanes</taxon>
    </lineage>
</organism>
<feature type="transmembrane region" description="Helical" evidence="1">
    <location>
        <begin position="159"/>
        <end position="181"/>
    </location>
</feature>
<accession>A0A316F5I9</accession>
<name>A0A316F5I9_9ACTN</name>
<evidence type="ECO:0000256" key="1">
    <source>
        <dbReference type="SAM" id="Phobius"/>
    </source>
</evidence>
<evidence type="ECO:0000313" key="2">
    <source>
        <dbReference type="EMBL" id="PWK41139.1"/>
    </source>
</evidence>
<feature type="transmembrane region" description="Helical" evidence="1">
    <location>
        <begin position="130"/>
        <end position="153"/>
    </location>
</feature>
<keyword evidence="1" id="KW-0812">Transmembrane</keyword>
<keyword evidence="3" id="KW-1185">Reference proteome</keyword>
<evidence type="ECO:0000313" key="3">
    <source>
        <dbReference type="Proteomes" id="UP000245697"/>
    </source>
</evidence>
<feature type="transmembrane region" description="Helical" evidence="1">
    <location>
        <begin position="222"/>
        <end position="247"/>
    </location>
</feature>
<dbReference type="OrthoDB" id="3403478at2"/>
<reference evidence="2 3" key="1">
    <citation type="submission" date="2018-05" db="EMBL/GenBank/DDBJ databases">
        <title>Genomic Encyclopedia of Archaeal and Bacterial Type Strains, Phase II (KMG-II): from individual species to whole genera.</title>
        <authorList>
            <person name="Goeker M."/>
        </authorList>
    </citation>
    <scope>NUCLEOTIDE SEQUENCE [LARGE SCALE GENOMIC DNA]</scope>
    <source>
        <strain evidence="2 3">DSM 45184</strain>
    </source>
</reference>
<comment type="caution">
    <text evidence="2">The sequence shown here is derived from an EMBL/GenBank/DDBJ whole genome shotgun (WGS) entry which is preliminary data.</text>
</comment>